<evidence type="ECO:0000313" key="2">
    <source>
        <dbReference type="EMBL" id="KAK5988900.1"/>
    </source>
</evidence>
<accession>A0ABR0S9R0</accession>
<dbReference type="PANTHER" id="PTHR24148">
    <property type="entry name" value="ANKYRIN REPEAT DOMAIN-CONTAINING PROTEIN 39 HOMOLOG-RELATED"/>
    <property type="match status" value="1"/>
</dbReference>
<dbReference type="InterPro" id="IPR052895">
    <property type="entry name" value="HetReg/Transcr_Mod"/>
</dbReference>
<dbReference type="EMBL" id="JAVFKD010000015">
    <property type="protein sequence ID" value="KAK5988900.1"/>
    <property type="molecule type" value="Genomic_DNA"/>
</dbReference>
<dbReference type="Proteomes" id="UP001338125">
    <property type="component" value="Unassembled WGS sequence"/>
</dbReference>
<proteinExistence type="predicted"/>
<evidence type="ECO:0000259" key="1">
    <source>
        <dbReference type="Pfam" id="PF06985"/>
    </source>
</evidence>
<sequence>MPDDPTGTAITPGDGSWCKIVGVASPAEDTDEAVITVATAVKNKILAGAPSLSDSIHQKAKDLLLGIHNKGVAALFGFKTTAVSQAPFRLVKRISKSSKPAASSSVKSFIALSYCWHNKDWSKEGGSGNSTRNTNIPISPFLFEALLEERVSDDEGVWIDQLCINQTDENEKAMAIGAMDVIYQRARLVAVVLEDIAIDKDEEQALRSIVEAFQQGGKWNYREKLEASRRLTKLTWKIFSARWFTRAWCGHELLVSNHQLFFIRCDTYDGHSPVVVKMTASFLFDLSILAKAVSSHIATDEFALLENTYGSQLSRFYIYATQKFNPRWAITNSKGVEDPSFTQSYMLVFRRVFGFDASVTSDKLSIALNVLQCGLFLKGSSLKTKEQCCYAFYHIALAARDPTSLSTCGERLKPAAWMRWPRAMDIMEPYPTRSRHLRLERIPTFDDKGIDLELVFLGSSLTNMYRATPAHIAWADRVLQRCVDYADDVPDQGFEFFEQVARAPRDVENPRRQFYAQLIACVRACGIEWLVQIWRAKDPALFDEDTEKGIRRVMSMNYEREKELESSERSDLIYVHYFIDGLVGAWLPEEPGASWKPAWIQIDDGVTGKLLFLCPEGGEYSITIPTMLLRAEFGFLRRLWFLVSEPLDSVGNRCWTVIGKSCSFGELDLQRLQKTQSVIGPQKICG</sequence>
<name>A0ABR0S9R0_9HYPO</name>
<keyword evidence="3" id="KW-1185">Reference proteome</keyword>
<dbReference type="PANTHER" id="PTHR24148:SF73">
    <property type="entry name" value="HET DOMAIN PROTEIN (AFU_ORTHOLOGUE AFUA_8G01020)"/>
    <property type="match status" value="1"/>
</dbReference>
<gene>
    <name evidence="2" type="ORF">PT974_10397</name>
</gene>
<dbReference type="Pfam" id="PF06985">
    <property type="entry name" value="HET"/>
    <property type="match status" value="1"/>
</dbReference>
<organism evidence="2 3">
    <name type="scientific">Cladobotryum mycophilum</name>
    <dbReference type="NCBI Taxonomy" id="491253"/>
    <lineage>
        <taxon>Eukaryota</taxon>
        <taxon>Fungi</taxon>
        <taxon>Dikarya</taxon>
        <taxon>Ascomycota</taxon>
        <taxon>Pezizomycotina</taxon>
        <taxon>Sordariomycetes</taxon>
        <taxon>Hypocreomycetidae</taxon>
        <taxon>Hypocreales</taxon>
        <taxon>Hypocreaceae</taxon>
        <taxon>Cladobotryum</taxon>
    </lineage>
</organism>
<evidence type="ECO:0000313" key="3">
    <source>
        <dbReference type="Proteomes" id="UP001338125"/>
    </source>
</evidence>
<dbReference type="InterPro" id="IPR010730">
    <property type="entry name" value="HET"/>
</dbReference>
<reference evidence="2 3" key="1">
    <citation type="submission" date="2024-01" db="EMBL/GenBank/DDBJ databases">
        <title>Complete genome of Cladobotryum mycophilum ATHUM6906.</title>
        <authorList>
            <person name="Christinaki A.C."/>
            <person name="Myridakis A.I."/>
            <person name="Kouvelis V.N."/>
        </authorList>
    </citation>
    <scope>NUCLEOTIDE SEQUENCE [LARGE SCALE GENOMIC DNA]</scope>
    <source>
        <strain evidence="2 3">ATHUM6906</strain>
    </source>
</reference>
<protein>
    <recommendedName>
        <fullName evidence="1">Heterokaryon incompatibility domain-containing protein</fullName>
    </recommendedName>
</protein>
<feature type="domain" description="Heterokaryon incompatibility" evidence="1">
    <location>
        <begin position="109"/>
        <end position="250"/>
    </location>
</feature>
<comment type="caution">
    <text evidence="2">The sequence shown here is derived from an EMBL/GenBank/DDBJ whole genome shotgun (WGS) entry which is preliminary data.</text>
</comment>